<dbReference type="Gene3D" id="2.40.50.1020">
    <property type="entry name" value="LytTr DNA-binding domain"/>
    <property type="match status" value="1"/>
</dbReference>
<organism evidence="4 5">
    <name type="scientific">Marinilabilia salmonicolor</name>
    <dbReference type="NCBI Taxonomy" id="989"/>
    <lineage>
        <taxon>Bacteria</taxon>
        <taxon>Pseudomonadati</taxon>
        <taxon>Bacteroidota</taxon>
        <taxon>Bacteroidia</taxon>
        <taxon>Marinilabiliales</taxon>
        <taxon>Marinilabiliaceae</taxon>
        <taxon>Marinilabilia</taxon>
    </lineage>
</organism>
<dbReference type="PROSITE" id="PS50930">
    <property type="entry name" value="HTH_LYTTR"/>
    <property type="match status" value="1"/>
</dbReference>
<dbReference type="Proteomes" id="UP000252733">
    <property type="component" value="Unassembled WGS sequence"/>
</dbReference>
<dbReference type="Gene3D" id="3.40.50.2300">
    <property type="match status" value="1"/>
</dbReference>
<dbReference type="PROSITE" id="PS50110">
    <property type="entry name" value="RESPONSE_REGULATORY"/>
    <property type="match status" value="1"/>
</dbReference>
<feature type="modified residue" description="4-aspartylphosphate" evidence="1">
    <location>
        <position position="56"/>
    </location>
</feature>
<sequence length="252" mass="29111">MSNKISILIVEDEFMIAEDIAMRLEDMGYEVAEKIDNVDEAIAWLDENKVDIMLVDVNLRGTKTGIDLGRIVNERFHIPFVFLTSLANHEVVEMARQVNPAAYLLKPFNDRQVKVSVDMALQNFYGDSGRQSGEPNEVNDEKEEYVLKMPGCLFLRKSTSYHKVNFSDILWLEAESNYTTIHTKTEKYTYSVVLKSFEEKLLPKDFMRVHRSFIVNLSNVTGFEGNTLFIDKTRIPVTRAAQEKVFKHFRVI</sequence>
<dbReference type="SMART" id="SM00448">
    <property type="entry name" value="REC"/>
    <property type="match status" value="1"/>
</dbReference>
<dbReference type="InterPro" id="IPR007492">
    <property type="entry name" value="LytTR_DNA-bd_dom"/>
</dbReference>
<dbReference type="InterPro" id="IPR001789">
    <property type="entry name" value="Sig_transdc_resp-reg_receiver"/>
</dbReference>
<dbReference type="CDD" id="cd17534">
    <property type="entry name" value="REC_DC-like"/>
    <property type="match status" value="1"/>
</dbReference>
<dbReference type="InterPro" id="IPR011006">
    <property type="entry name" value="CheY-like_superfamily"/>
</dbReference>
<feature type="domain" description="Response regulatory" evidence="2">
    <location>
        <begin position="6"/>
        <end position="121"/>
    </location>
</feature>
<dbReference type="PANTHER" id="PTHR37299:SF1">
    <property type="entry name" value="STAGE 0 SPORULATION PROTEIN A HOMOLOG"/>
    <property type="match status" value="1"/>
</dbReference>
<dbReference type="STRING" id="1168289.GCA_000259075_00957"/>
<proteinExistence type="predicted"/>
<gene>
    <name evidence="4" type="ORF">DFO77_101205</name>
</gene>
<keyword evidence="1" id="KW-0597">Phosphoprotein</keyword>
<feature type="domain" description="HTH LytTR-type" evidence="3">
    <location>
        <begin position="153"/>
        <end position="251"/>
    </location>
</feature>
<dbReference type="InterPro" id="IPR046947">
    <property type="entry name" value="LytR-like"/>
</dbReference>
<dbReference type="EMBL" id="QPIZ01000001">
    <property type="protein sequence ID" value="RCW39435.1"/>
    <property type="molecule type" value="Genomic_DNA"/>
</dbReference>
<evidence type="ECO:0000313" key="5">
    <source>
        <dbReference type="Proteomes" id="UP000252733"/>
    </source>
</evidence>
<evidence type="ECO:0000313" key="4">
    <source>
        <dbReference type="EMBL" id="RCW39435.1"/>
    </source>
</evidence>
<dbReference type="SMART" id="SM00850">
    <property type="entry name" value="LytTR"/>
    <property type="match status" value="1"/>
</dbReference>
<evidence type="ECO:0000259" key="2">
    <source>
        <dbReference type="PROSITE" id="PS50110"/>
    </source>
</evidence>
<comment type="caution">
    <text evidence="4">The sequence shown here is derived from an EMBL/GenBank/DDBJ whole genome shotgun (WGS) entry which is preliminary data.</text>
</comment>
<dbReference type="Pfam" id="PF00072">
    <property type="entry name" value="Response_reg"/>
    <property type="match status" value="1"/>
</dbReference>
<dbReference type="GO" id="GO:0003677">
    <property type="term" value="F:DNA binding"/>
    <property type="evidence" value="ECO:0007669"/>
    <property type="project" value="InterPro"/>
</dbReference>
<keyword evidence="5" id="KW-1185">Reference proteome</keyword>
<name>A0A2T0XSS4_9BACT</name>
<evidence type="ECO:0000259" key="3">
    <source>
        <dbReference type="PROSITE" id="PS50930"/>
    </source>
</evidence>
<dbReference type="SUPFAM" id="SSF52172">
    <property type="entry name" value="CheY-like"/>
    <property type="match status" value="1"/>
</dbReference>
<dbReference type="GO" id="GO:0000156">
    <property type="term" value="F:phosphorelay response regulator activity"/>
    <property type="evidence" value="ECO:0007669"/>
    <property type="project" value="InterPro"/>
</dbReference>
<accession>A0A2T0XSS4</accession>
<dbReference type="RefSeq" id="WP_106151312.1">
    <property type="nucleotide sequence ID" value="NZ_PVTS01000001.1"/>
</dbReference>
<dbReference type="AlphaFoldDB" id="A0A2T0XSS4"/>
<evidence type="ECO:0000256" key="1">
    <source>
        <dbReference type="PROSITE-ProRule" id="PRU00169"/>
    </source>
</evidence>
<dbReference type="PANTHER" id="PTHR37299">
    <property type="entry name" value="TRANSCRIPTIONAL REGULATOR-RELATED"/>
    <property type="match status" value="1"/>
</dbReference>
<dbReference type="Pfam" id="PF04397">
    <property type="entry name" value="LytTR"/>
    <property type="match status" value="1"/>
</dbReference>
<reference evidence="4 5" key="1">
    <citation type="submission" date="2018-07" db="EMBL/GenBank/DDBJ databases">
        <title>Freshwater and sediment microbial communities from various areas in North America, analyzing microbe dynamics in response to fracking.</title>
        <authorList>
            <person name="Lamendella R."/>
        </authorList>
    </citation>
    <scope>NUCLEOTIDE SEQUENCE [LARGE SCALE GENOMIC DNA]</scope>
    <source>
        <strain evidence="4 5">160A</strain>
    </source>
</reference>
<protein>
    <submittedName>
        <fullName evidence="4">LytTR family two component transcriptional regulator</fullName>
    </submittedName>
</protein>
<dbReference type="OrthoDB" id="940781at2"/>